<feature type="transmembrane region" description="Helical" evidence="1">
    <location>
        <begin position="200"/>
        <end position="217"/>
    </location>
</feature>
<feature type="transmembrane region" description="Helical" evidence="1">
    <location>
        <begin position="250"/>
        <end position="271"/>
    </location>
</feature>
<keyword evidence="1" id="KW-0812">Transmembrane</keyword>
<keyword evidence="1" id="KW-1133">Transmembrane helix</keyword>
<dbReference type="InterPro" id="IPR046712">
    <property type="entry name" value="DUF6785"/>
</dbReference>
<feature type="transmembrane region" description="Helical" evidence="1">
    <location>
        <begin position="59"/>
        <end position="91"/>
    </location>
</feature>
<organism evidence="3">
    <name type="scientific">marine metagenome</name>
    <dbReference type="NCBI Taxonomy" id="408172"/>
    <lineage>
        <taxon>unclassified sequences</taxon>
        <taxon>metagenomes</taxon>
        <taxon>ecological metagenomes</taxon>
    </lineage>
</organism>
<reference evidence="3" key="1">
    <citation type="submission" date="2018-05" db="EMBL/GenBank/DDBJ databases">
        <authorList>
            <person name="Lanie J.A."/>
            <person name="Ng W.-L."/>
            <person name="Kazmierczak K.M."/>
            <person name="Andrzejewski T.M."/>
            <person name="Davidsen T.M."/>
            <person name="Wayne K.J."/>
            <person name="Tettelin H."/>
            <person name="Glass J.I."/>
            <person name="Rusch D."/>
            <person name="Podicherti R."/>
            <person name="Tsui H.-C.T."/>
            <person name="Winkler M.E."/>
        </authorList>
    </citation>
    <scope>NUCLEOTIDE SEQUENCE</scope>
</reference>
<evidence type="ECO:0000313" key="3">
    <source>
        <dbReference type="EMBL" id="SVB56309.1"/>
    </source>
</evidence>
<feature type="transmembrane region" description="Helical" evidence="1">
    <location>
        <begin position="24"/>
        <end position="47"/>
    </location>
</feature>
<dbReference type="Pfam" id="PF20581">
    <property type="entry name" value="DUF6785"/>
    <property type="match status" value="1"/>
</dbReference>
<sequence length="358" mass="39730">VAVISVMSPWAVLVVKGSQLTSNAIPIVAVFLLFAVTAVAQPILRLLSRKLAFRRAELITVYVMMLVGSVVVTTGFTGTFLSVITGAQYYATPENKWDSLFTPHLSHWLSPTDTQAVRLFYEGLPRGMSIPWDAWTTPLVTWITFILVFYGVLFCLGVLLRGQWVENERLVFPLTRLPLAMVEDEDGERTVIGKLFTNRIMWLGFAIPLLLHSWNSLGNYSDMFQKVLLVGNVTIMQGVPVVPFRLNLPVIGLAYLMPLNVAFSMWFFFIVGQVQRMIMARVGIQIGTGDIWTSGGAGPILSYQQSGAMMVFVAFLLWTATPHIRNLWRQAVLGESAGRGEVISPRLAFGGLLLGVLF</sequence>
<proteinExistence type="predicted"/>
<dbReference type="EMBL" id="UINC01047257">
    <property type="protein sequence ID" value="SVB56309.1"/>
    <property type="molecule type" value="Genomic_DNA"/>
</dbReference>
<dbReference type="AlphaFoldDB" id="A0A382F0V5"/>
<feature type="non-terminal residue" evidence="3">
    <location>
        <position position="1"/>
    </location>
</feature>
<name>A0A382F0V5_9ZZZZ</name>
<protein>
    <recommendedName>
        <fullName evidence="2">DUF6785 domain-containing protein</fullName>
    </recommendedName>
</protein>
<accession>A0A382F0V5</accession>
<evidence type="ECO:0000259" key="2">
    <source>
        <dbReference type="Pfam" id="PF20581"/>
    </source>
</evidence>
<feature type="transmembrane region" description="Helical" evidence="1">
    <location>
        <begin position="139"/>
        <end position="160"/>
    </location>
</feature>
<keyword evidence="1" id="KW-0472">Membrane</keyword>
<feature type="domain" description="DUF6785" evidence="2">
    <location>
        <begin position="2"/>
        <end position="358"/>
    </location>
</feature>
<gene>
    <name evidence="3" type="ORF">METZ01_LOCUS209163</name>
</gene>
<feature type="non-terminal residue" evidence="3">
    <location>
        <position position="358"/>
    </location>
</feature>
<evidence type="ECO:0000256" key="1">
    <source>
        <dbReference type="SAM" id="Phobius"/>
    </source>
</evidence>